<comment type="caution">
    <text evidence="12">The sequence shown here is derived from an EMBL/GenBank/DDBJ whole genome shotgun (WGS) entry which is preliminary data.</text>
</comment>
<dbReference type="EMBL" id="QFQB01000004">
    <property type="protein sequence ID" value="PZQ48618.1"/>
    <property type="molecule type" value="Genomic_DNA"/>
</dbReference>
<dbReference type="InterPro" id="IPR011060">
    <property type="entry name" value="RibuloseP-bd_barrel"/>
</dbReference>
<reference evidence="12 13" key="1">
    <citation type="submission" date="2017-08" db="EMBL/GenBank/DDBJ databases">
        <title>Infants hospitalized years apart are colonized by the same room-sourced microbial strains.</title>
        <authorList>
            <person name="Brooks B."/>
            <person name="Olm M.R."/>
            <person name="Firek B.A."/>
            <person name="Baker R."/>
            <person name="Thomas B.C."/>
            <person name="Morowitz M.J."/>
            <person name="Banfield J.F."/>
        </authorList>
    </citation>
    <scope>NUCLEOTIDE SEQUENCE [LARGE SCALE GENOMIC DNA]</scope>
    <source>
        <strain evidence="12">S2_005_002_R2_29</strain>
    </source>
</reference>
<dbReference type="InterPro" id="IPR044643">
    <property type="entry name" value="TrpF_fam"/>
</dbReference>
<evidence type="ECO:0000256" key="5">
    <source>
        <dbReference type="ARBA" id="ARBA00022272"/>
    </source>
</evidence>
<dbReference type="UniPathway" id="UPA00035">
    <property type="reaction ID" value="UER00042"/>
</dbReference>
<dbReference type="GO" id="GO:0004640">
    <property type="term" value="F:phosphoribosylanthranilate isomerase activity"/>
    <property type="evidence" value="ECO:0007669"/>
    <property type="project" value="UniProtKB-UniRule"/>
</dbReference>
<evidence type="ECO:0000256" key="10">
    <source>
        <dbReference type="HAMAP-Rule" id="MF_00135"/>
    </source>
</evidence>
<dbReference type="Gene3D" id="3.20.20.70">
    <property type="entry name" value="Aldolase class I"/>
    <property type="match status" value="1"/>
</dbReference>
<dbReference type="NCBIfam" id="NF002295">
    <property type="entry name" value="PRK01222.1-1"/>
    <property type="match status" value="1"/>
</dbReference>
<evidence type="ECO:0000259" key="11">
    <source>
        <dbReference type="Pfam" id="PF00697"/>
    </source>
</evidence>
<keyword evidence="8 10" id="KW-0057">Aromatic amino acid biosynthesis</keyword>
<evidence type="ECO:0000313" key="13">
    <source>
        <dbReference type="Proteomes" id="UP000249417"/>
    </source>
</evidence>
<evidence type="ECO:0000256" key="9">
    <source>
        <dbReference type="ARBA" id="ARBA00023235"/>
    </source>
</evidence>
<dbReference type="Proteomes" id="UP000249417">
    <property type="component" value="Unassembled WGS sequence"/>
</dbReference>
<organism evidence="12 13">
    <name type="scientific">Micavibrio aeruginosavorus</name>
    <dbReference type="NCBI Taxonomy" id="349221"/>
    <lineage>
        <taxon>Bacteria</taxon>
        <taxon>Pseudomonadati</taxon>
        <taxon>Bdellovibrionota</taxon>
        <taxon>Bdellovibrionia</taxon>
        <taxon>Bdellovibrionales</taxon>
        <taxon>Pseudobdellovibrionaceae</taxon>
        <taxon>Micavibrio</taxon>
    </lineage>
</organism>
<dbReference type="FunFam" id="3.20.20.70:FF:000075">
    <property type="entry name" value="Tryptophan biosynthesis protein TRP1"/>
    <property type="match status" value="1"/>
</dbReference>
<accession>A0A2W5N7U5</accession>
<sequence>MKTLVKICGINSPNAMTAALEAEADFIGLVFHPSSPRFVEIEVAAYLAGYVPDSVKTVGLFVEPDDKTLTETLENVRIDMIQLHGMESPRRVADIKARFGLPVIKALPISSRDDLLDADDYASSADWLLFDAKGTADQPGGHGLPFDWALLKDFQSPLPWMLAGGLTPSNVAEAVALLRPPAVDVSSGVEASRGIKDPAKIRAFIEAARSL</sequence>
<keyword evidence="6 10" id="KW-0028">Amino-acid biosynthesis</keyword>
<comment type="similarity">
    <text evidence="3 10">Belongs to the TrpF family.</text>
</comment>
<dbReference type="PANTHER" id="PTHR42894:SF1">
    <property type="entry name" value="N-(5'-PHOSPHORIBOSYL)ANTHRANILATE ISOMERASE"/>
    <property type="match status" value="1"/>
</dbReference>
<dbReference type="CDD" id="cd00405">
    <property type="entry name" value="PRAI"/>
    <property type="match status" value="1"/>
</dbReference>
<evidence type="ECO:0000256" key="1">
    <source>
        <dbReference type="ARBA" id="ARBA00001164"/>
    </source>
</evidence>
<comment type="catalytic activity">
    <reaction evidence="1 10">
        <text>N-(5-phospho-beta-D-ribosyl)anthranilate = 1-(2-carboxyphenylamino)-1-deoxy-D-ribulose 5-phosphate</text>
        <dbReference type="Rhea" id="RHEA:21540"/>
        <dbReference type="ChEBI" id="CHEBI:18277"/>
        <dbReference type="ChEBI" id="CHEBI:58613"/>
        <dbReference type="EC" id="5.3.1.24"/>
    </reaction>
</comment>
<evidence type="ECO:0000256" key="4">
    <source>
        <dbReference type="ARBA" id="ARBA00012572"/>
    </source>
</evidence>
<gene>
    <name evidence="10" type="primary">trpF</name>
    <name evidence="12" type="ORF">DI551_01215</name>
</gene>
<dbReference type="EC" id="5.3.1.24" evidence="4 10"/>
<dbReference type="SUPFAM" id="SSF51366">
    <property type="entry name" value="Ribulose-phoshate binding barrel"/>
    <property type="match status" value="1"/>
</dbReference>
<evidence type="ECO:0000256" key="8">
    <source>
        <dbReference type="ARBA" id="ARBA00023141"/>
    </source>
</evidence>
<dbReference type="PANTHER" id="PTHR42894">
    <property type="entry name" value="N-(5'-PHOSPHORIBOSYL)ANTHRANILATE ISOMERASE"/>
    <property type="match status" value="1"/>
</dbReference>
<evidence type="ECO:0000256" key="2">
    <source>
        <dbReference type="ARBA" id="ARBA00004664"/>
    </source>
</evidence>
<proteinExistence type="inferred from homology"/>
<evidence type="ECO:0000256" key="3">
    <source>
        <dbReference type="ARBA" id="ARBA00007571"/>
    </source>
</evidence>
<evidence type="ECO:0000313" key="12">
    <source>
        <dbReference type="EMBL" id="PZQ48618.1"/>
    </source>
</evidence>
<dbReference type="InterPro" id="IPR001240">
    <property type="entry name" value="PRAI_dom"/>
</dbReference>
<feature type="domain" description="N-(5'phosphoribosyl) anthranilate isomerase (PRAI)" evidence="11">
    <location>
        <begin position="5"/>
        <end position="206"/>
    </location>
</feature>
<keyword evidence="9 10" id="KW-0413">Isomerase</keyword>
<evidence type="ECO:0000256" key="7">
    <source>
        <dbReference type="ARBA" id="ARBA00022822"/>
    </source>
</evidence>
<dbReference type="Pfam" id="PF00697">
    <property type="entry name" value="PRAI"/>
    <property type="match status" value="1"/>
</dbReference>
<protein>
    <recommendedName>
        <fullName evidence="5 10">N-(5'-phosphoribosyl)anthranilate isomerase</fullName>
        <shortName evidence="10">PRAI</shortName>
        <ecNumber evidence="4 10">5.3.1.24</ecNumber>
    </recommendedName>
</protein>
<dbReference type="GO" id="GO:0000162">
    <property type="term" value="P:L-tryptophan biosynthetic process"/>
    <property type="evidence" value="ECO:0007669"/>
    <property type="project" value="UniProtKB-UniRule"/>
</dbReference>
<dbReference type="HAMAP" id="MF_00135">
    <property type="entry name" value="PRAI"/>
    <property type="match status" value="1"/>
</dbReference>
<name>A0A2W5N7U5_9BACT</name>
<dbReference type="InterPro" id="IPR013785">
    <property type="entry name" value="Aldolase_TIM"/>
</dbReference>
<dbReference type="AlphaFoldDB" id="A0A2W5N7U5"/>
<comment type="pathway">
    <text evidence="2 10">Amino-acid biosynthesis; L-tryptophan biosynthesis; L-tryptophan from chorismate: step 3/5.</text>
</comment>
<keyword evidence="7 10" id="KW-0822">Tryptophan biosynthesis</keyword>
<evidence type="ECO:0000256" key="6">
    <source>
        <dbReference type="ARBA" id="ARBA00022605"/>
    </source>
</evidence>